<evidence type="ECO:0000313" key="4">
    <source>
        <dbReference type="EMBL" id="SLM32964.1"/>
    </source>
</evidence>
<reference evidence="4 5" key="1">
    <citation type="submission" date="2017-03" db="EMBL/GenBank/DDBJ databases">
        <authorList>
            <person name="Afonso C.L."/>
            <person name="Miller P.J."/>
            <person name="Scott M.A."/>
            <person name="Spackman E."/>
            <person name="Goraichik I."/>
            <person name="Dimitrov K.M."/>
            <person name="Suarez D.L."/>
            <person name="Swayne D.E."/>
        </authorList>
    </citation>
    <scope>NUCLEOTIDE SEQUENCE [LARGE SCALE GENOMIC DNA]</scope>
    <source>
        <strain evidence="4">PRJEB14757</strain>
    </source>
</reference>
<evidence type="ECO:0000313" key="5">
    <source>
        <dbReference type="Proteomes" id="UP000191931"/>
    </source>
</evidence>
<keyword evidence="2" id="KW-0067">ATP-binding</keyword>
<dbReference type="InterPro" id="IPR035107">
    <property type="entry name" value="tRNA_thiolation_TtcA_Ctu1"/>
</dbReference>
<feature type="binding site" evidence="2">
    <location>
        <position position="135"/>
    </location>
    <ligand>
        <name>ATP</name>
        <dbReference type="ChEBI" id="CHEBI:30616"/>
    </ligand>
</feature>
<dbReference type="STRING" id="1246637.MTBBW1_830036"/>
<dbReference type="SUPFAM" id="SSF52402">
    <property type="entry name" value="Adenine nucleotide alpha hydrolases-like"/>
    <property type="match status" value="1"/>
</dbReference>
<dbReference type="Gene3D" id="3.40.50.620">
    <property type="entry name" value="HUPs"/>
    <property type="match status" value="1"/>
</dbReference>
<feature type="domain" description="tRNA(Ile)-lysidine/2-thiocytidine synthase N-terminal" evidence="3">
    <location>
        <begin position="30"/>
        <end position="188"/>
    </location>
</feature>
<dbReference type="InterPro" id="IPR014729">
    <property type="entry name" value="Rossmann-like_a/b/a_fold"/>
</dbReference>
<dbReference type="GO" id="GO:0016740">
    <property type="term" value="F:transferase activity"/>
    <property type="evidence" value="ECO:0007669"/>
    <property type="project" value="UniProtKB-KW"/>
</dbReference>
<feature type="binding site" evidence="2">
    <location>
        <position position="140"/>
    </location>
    <ligand>
        <name>ATP</name>
        <dbReference type="ChEBI" id="CHEBI:30616"/>
    </ligand>
</feature>
<keyword evidence="5" id="KW-1185">Reference proteome</keyword>
<name>A0A1W1HKF9_9BACT</name>
<evidence type="ECO:0000256" key="2">
    <source>
        <dbReference type="PIRSR" id="PIRSR004976-51"/>
    </source>
</evidence>
<dbReference type="Pfam" id="PF01171">
    <property type="entry name" value="ATP_bind_3"/>
    <property type="match status" value="1"/>
</dbReference>
<keyword evidence="2" id="KW-0547">Nucleotide-binding</keyword>
<dbReference type="PANTHER" id="PTHR43686:SF1">
    <property type="entry name" value="AMINOTRAN_5 DOMAIN-CONTAINING PROTEIN"/>
    <property type="match status" value="1"/>
</dbReference>
<dbReference type="CDD" id="cd24138">
    <property type="entry name" value="TtcA-like"/>
    <property type="match status" value="1"/>
</dbReference>
<dbReference type="RefSeq" id="WP_245809337.1">
    <property type="nucleotide sequence ID" value="NZ_LT828544.1"/>
</dbReference>
<dbReference type="Proteomes" id="UP000191931">
    <property type="component" value="Unassembled WGS sequence"/>
</dbReference>
<sequence>MKSVVKLKKINRAVGKAICDYDMIQDGDRIMVGVSGGKDSLALLRLLSDIRERAPVKFDLFPVYIDPGFRGSIAKDLESSVNHIHGRLRVDYTDYGLLAHSDSNRENPCFLCSRLRRKRLFEIASDEGCAKIALGHHKDDIIETLFINMCYSGRIGTMKPCQDFFGGELTIIRPLAYLEKSEILKLAAIFDFPDFVNPCPSDGVTKRSNIRIFLNNLYKENRNIKGNLFRAMANVEMDYLLKNTL</sequence>
<dbReference type="PANTHER" id="PTHR43686">
    <property type="entry name" value="SULFURTRANSFERASE-RELATED"/>
    <property type="match status" value="1"/>
</dbReference>
<feature type="binding site" evidence="2">
    <location>
        <begin position="33"/>
        <end position="35"/>
    </location>
    <ligand>
        <name>ATP</name>
        <dbReference type="ChEBI" id="CHEBI:30616"/>
    </ligand>
</feature>
<dbReference type="InterPro" id="IPR011063">
    <property type="entry name" value="TilS/TtcA_N"/>
</dbReference>
<gene>
    <name evidence="4" type="primary">ttcA</name>
    <name evidence="4" type="ORF">MTBBW1_830036</name>
</gene>
<dbReference type="GO" id="GO:0005524">
    <property type="term" value="F:ATP binding"/>
    <property type="evidence" value="ECO:0007669"/>
    <property type="project" value="UniProtKB-KW"/>
</dbReference>
<feature type="binding site" evidence="2">
    <location>
        <position position="65"/>
    </location>
    <ligand>
        <name>ATP</name>
        <dbReference type="ChEBI" id="CHEBI:30616"/>
    </ligand>
</feature>
<dbReference type="AlphaFoldDB" id="A0A1W1HKF9"/>
<protein>
    <submittedName>
        <fullName evidence="4">tRNA 2-thiocytidine biosynthesis protein TtcA</fullName>
    </submittedName>
</protein>
<feature type="binding site" evidence="2">
    <location>
        <position position="39"/>
    </location>
    <ligand>
        <name>ATP</name>
        <dbReference type="ChEBI" id="CHEBI:30616"/>
    </ligand>
</feature>
<evidence type="ECO:0000259" key="3">
    <source>
        <dbReference type="Pfam" id="PF01171"/>
    </source>
</evidence>
<evidence type="ECO:0000256" key="1">
    <source>
        <dbReference type="ARBA" id="ARBA00022679"/>
    </source>
</evidence>
<accession>A0A1W1HKF9</accession>
<organism evidence="4 5">
    <name type="scientific">Desulfamplus magnetovallimortis</name>
    <dbReference type="NCBI Taxonomy" id="1246637"/>
    <lineage>
        <taxon>Bacteria</taxon>
        <taxon>Pseudomonadati</taxon>
        <taxon>Thermodesulfobacteriota</taxon>
        <taxon>Desulfobacteria</taxon>
        <taxon>Desulfobacterales</taxon>
        <taxon>Desulfobacteraceae</taxon>
        <taxon>Desulfamplus</taxon>
    </lineage>
</organism>
<dbReference type="GO" id="GO:0008033">
    <property type="term" value="P:tRNA processing"/>
    <property type="evidence" value="ECO:0007669"/>
    <property type="project" value="InterPro"/>
</dbReference>
<proteinExistence type="predicted"/>
<dbReference type="EMBL" id="FWEV01000329">
    <property type="protein sequence ID" value="SLM32964.1"/>
    <property type="molecule type" value="Genomic_DNA"/>
</dbReference>
<keyword evidence="1" id="KW-0808">Transferase</keyword>
<dbReference type="PIRSF" id="PIRSF004976">
    <property type="entry name" value="ATPase_YdaO"/>
    <property type="match status" value="1"/>
</dbReference>